<dbReference type="PRINTS" id="PR00682">
    <property type="entry name" value="IPNSYNTHASE"/>
</dbReference>
<comment type="pathway">
    <text evidence="2">Alkene biosynthesis; ethylene biosynthesis via 2-oxoglutarate.</text>
</comment>
<evidence type="ECO:0000256" key="1">
    <source>
        <dbReference type="ARBA" id="ARBA00001954"/>
    </source>
</evidence>
<dbReference type="AlphaFoldDB" id="A0A432ZAD4"/>
<evidence type="ECO:0000256" key="5">
    <source>
        <dbReference type="ARBA" id="ARBA00019045"/>
    </source>
</evidence>
<evidence type="ECO:0000259" key="12">
    <source>
        <dbReference type="PROSITE" id="PS51471"/>
    </source>
</evidence>
<evidence type="ECO:0000256" key="9">
    <source>
        <dbReference type="ARBA" id="ARBA00047725"/>
    </source>
</evidence>
<dbReference type="Gene3D" id="2.60.120.330">
    <property type="entry name" value="B-lactam Antibiotic, Isopenicillin N Synthase, Chain"/>
    <property type="match status" value="1"/>
</dbReference>
<dbReference type="PANTHER" id="PTHR47990">
    <property type="entry name" value="2-OXOGLUTARATE (2OG) AND FE(II)-DEPENDENT OXYGENASE SUPERFAMILY PROTEIN-RELATED"/>
    <property type="match status" value="1"/>
</dbReference>
<evidence type="ECO:0000256" key="10">
    <source>
        <dbReference type="ARBA" id="ARBA00049359"/>
    </source>
</evidence>
<reference evidence="14" key="1">
    <citation type="journal article" date="2018" name="Front. Microbiol.">
        <title>Genome-Based Analysis Reveals the Taxonomy and Diversity of the Family Idiomarinaceae.</title>
        <authorList>
            <person name="Liu Y."/>
            <person name="Lai Q."/>
            <person name="Shao Z."/>
        </authorList>
    </citation>
    <scope>NUCLEOTIDE SEQUENCE [LARGE SCALE GENOMIC DNA]</scope>
    <source>
        <strain evidence="14">c121</strain>
    </source>
</reference>
<evidence type="ECO:0000256" key="2">
    <source>
        <dbReference type="ARBA" id="ARBA00004767"/>
    </source>
</evidence>
<dbReference type="RefSeq" id="WP_026861264.1">
    <property type="nucleotide sequence ID" value="NZ_PIQE01000001.1"/>
</dbReference>
<dbReference type="Pfam" id="PF14226">
    <property type="entry name" value="DIOX_N"/>
    <property type="match status" value="1"/>
</dbReference>
<evidence type="ECO:0000256" key="6">
    <source>
        <dbReference type="ARBA" id="ARBA00022666"/>
    </source>
</evidence>
<dbReference type="Proteomes" id="UP000287022">
    <property type="component" value="Unassembled WGS sequence"/>
</dbReference>
<dbReference type="InterPro" id="IPR050231">
    <property type="entry name" value="Iron_ascorbate_oxido_reductase"/>
</dbReference>
<dbReference type="GO" id="GO:0102276">
    <property type="term" value="F:2-oxoglutarate oxygenase/decarboxylase (ethylene-forming) activity"/>
    <property type="evidence" value="ECO:0007669"/>
    <property type="project" value="UniProtKB-EC"/>
</dbReference>
<evidence type="ECO:0000256" key="3">
    <source>
        <dbReference type="ARBA" id="ARBA00012293"/>
    </source>
</evidence>
<keyword evidence="11" id="KW-0408">Iron</keyword>
<keyword evidence="11" id="KW-0479">Metal-binding</keyword>
<comment type="caution">
    <text evidence="13">The sequence shown here is derived from an EMBL/GenBank/DDBJ whole genome shotgun (WGS) entry which is preliminary data.</text>
</comment>
<dbReference type="EMBL" id="PIQE01000001">
    <property type="protein sequence ID" value="RUO74917.1"/>
    <property type="molecule type" value="Genomic_DNA"/>
</dbReference>
<evidence type="ECO:0000256" key="7">
    <source>
        <dbReference type="ARBA" id="ARBA00031011"/>
    </source>
</evidence>
<evidence type="ECO:0000313" key="14">
    <source>
        <dbReference type="Proteomes" id="UP000287022"/>
    </source>
</evidence>
<dbReference type="InterPro" id="IPR044861">
    <property type="entry name" value="IPNS-like_FE2OG_OXY"/>
</dbReference>
<dbReference type="SUPFAM" id="SSF51197">
    <property type="entry name" value="Clavaminate synthase-like"/>
    <property type="match status" value="1"/>
</dbReference>
<dbReference type="PROSITE" id="PS51471">
    <property type="entry name" value="FE2OG_OXY"/>
    <property type="match status" value="1"/>
</dbReference>
<keyword evidence="6" id="KW-0266">Ethylene biosynthesis</keyword>
<comment type="catalytic activity">
    <reaction evidence="9">
        <text>2-oxoglutarate + O2 + 2 H(+) = ethene + 3 CO2 + H2O</text>
        <dbReference type="Rhea" id="RHEA:31523"/>
        <dbReference type="ChEBI" id="CHEBI:15377"/>
        <dbReference type="ChEBI" id="CHEBI:15378"/>
        <dbReference type="ChEBI" id="CHEBI:15379"/>
        <dbReference type="ChEBI" id="CHEBI:16526"/>
        <dbReference type="ChEBI" id="CHEBI:16810"/>
        <dbReference type="ChEBI" id="CHEBI:18153"/>
        <dbReference type="EC" id="1.13.12.19"/>
    </reaction>
</comment>
<sequence>MQQTSSLPLPVLQLSQWHRGGLARQQFIQELGRAARDYGFFYLTEHGIDVQTQQQVMATTQTFFRLPMAAKQQVSMLHSPHFRGYTHVGGELTNGLADQREQFDLMQEEAVITGPRHDWQQLIGPNQWPTALPEMRAQMLDWQQQLTSISTVLLEAFACALQQPPSVFADSLGAQPYTHMKLIRYPKRQQAAQSQGVGAHKDPGYLTLVMQDQASGLEVAYQDSWLAVVPLPGAFVVNIGELLELASDGYLKATYHRVVSPEHAEERFSNAFFMAARLDAEVPLLELPPALKAQAQGPASDPANPLFRQVGKNVLKGRARSHPEVAQRYYAAL</sequence>
<comment type="cofactor">
    <cofactor evidence="1">
        <name>Fe(2+)</name>
        <dbReference type="ChEBI" id="CHEBI:29033"/>
    </cofactor>
</comment>
<evidence type="ECO:0000256" key="8">
    <source>
        <dbReference type="ARBA" id="ARBA00031282"/>
    </source>
</evidence>
<keyword evidence="14" id="KW-1185">Reference proteome</keyword>
<keyword evidence="11" id="KW-0560">Oxidoreductase</keyword>
<dbReference type="GO" id="GO:0046872">
    <property type="term" value="F:metal ion binding"/>
    <property type="evidence" value="ECO:0007669"/>
    <property type="project" value="UniProtKB-KW"/>
</dbReference>
<protein>
    <recommendedName>
        <fullName evidence="5">2-oxoglutarate-dependent ethylene/succinate-forming enzyme</fullName>
        <ecNumber evidence="4">1.13.12.19</ecNumber>
        <ecNumber evidence="3">1.14.20.7</ecNumber>
    </recommendedName>
    <alternativeName>
        <fullName evidence="7">2-oxoglutarate dioxygenase (ethylene-forming)</fullName>
    </alternativeName>
    <alternativeName>
        <fullName evidence="8">2-oxoglutarate/L-arginine monooxygenase/decarboxylase (succinate-forming)</fullName>
    </alternativeName>
</protein>
<evidence type="ECO:0000256" key="4">
    <source>
        <dbReference type="ARBA" id="ARBA00012531"/>
    </source>
</evidence>
<proteinExistence type="inferred from homology"/>
<evidence type="ECO:0000256" key="11">
    <source>
        <dbReference type="RuleBase" id="RU003682"/>
    </source>
</evidence>
<dbReference type="GO" id="GO:0009693">
    <property type="term" value="P:ethylene biosynthetic process"/>
    <property type="evidence" value="ECO:0007669"/>
    <property type="project" value="UniProtKB-KW"/>
</dbReference>
<name>A0A432ZAD4_9GAMM</name>
<dbReference type="InterPro" id="IPR026992">
    <property type="entry name" value="DIOX_N"/>
</dbReference>
<comment type="similarity">
    <text evidence="11">Belongs to the iron/ascorbate-dependent oxidoreductase family.</text>
</comment>
<gene>
    <name evidence="13" type="ORF">CWI80_06195</name>
</gene>
<dbReference type="EC" id="1.14.20.7" evidence="3"/>
<organism evidence="13 14">
    <name type="scientific">Pseudidiomarina sediminum</name>
    <dbReference type="NCBI Taxonomy" id="431675"/>
    <lineage>
        <taxon>Bacteria</taxon>
        <taxon>Pseudomonadati</taxon>
        <taxon>Pseudomonadota</taxon>
        <taxon>Gammaproteobacteria</taxon>
        <taxon>Alteromonadales</taxon>
        <taxon>Idiomarinaceae</taxon>
        <taxon>Pseudidiomarina</taxon>
    </lineage>
</organism>
<dbReference type="Pfam" id="PF03171">
    <property type="entry name" value="2OG-FeII_Oxy"/>
    <property type="match status" value="1"/>
</dbReference>
<accession>A0A432ZAD4</accession>
<comment type="catalytic activity">
    <reaction evidence="10">
        <text>L-arginine + 2-oxoglutarate + O2 = guanidine + L-glutamate 5-semialdehyde + succinate + CO2</text>
        <dbReference type="Rhea" id="RHEA:31535"/>
        <dbReference type="ChEBI" id="CHEBI:15379"/>
        <dbReference type="ChEBI" id="CHEBI:16526"/>
        <dbReference type="ChEBI" id="CHEBI:16810"/>
        <dbReference type="ChEBI" id="CHEBI:30031"/>
        <dbReference type="ChEBI" id="CHEBI:30087"/>
        <dbReference type="ChEBI" id="CHEBI:32682"/>
        <dbReference type="ChEBI" id="CHEBI:58066"/>
        <dbReference type="EC" id="1.14.20.7"/>
    </reaction>
</comment>
<dbReference type="InterPro" id="IPR005123">
    <property type="entry name" value="Oxoglu/Fe-dep_dioxygenase_dom"/>
</dbReference>
<feature type="domain" description="Fe2OG dioxygenase" evidence="12">
    <location>
        <begin position="176"/>
        <end position="276"/>
    </location>
</feature>
<dbReference type="EC" id="1.13.12.19" evidence="4"/>
<dbReference type="InterPro" id="IPR027443">
    <property type="entry name" value="IPNS-like_sf"/>
</dbReference>
<evidence type="ECO:0000313" key="13">
    <source>
        <dbReference type="EMBL" id="RUO74917.1"/>
    </source>
</evidence>